<accession>A0ABU5T1S7</accession>
<organism evidence="8 9">
    <name type="scientific">Sinomonas terricola</name>
    <dbReference type="NCBI Taxonomy" id="3110330"/>
    <lineage>
        <taxon>Bacteria</taxon>
        <taxon>Bacillati</taxon>
        <taxon>Actinomycetota</taxon>
        <taxon>Actinomycetes</taxon>
        <taxon>Micrococcales</taxon>
        <taxon>Micrococcaceae</taxon>
        <taxon>Sinomonas</taxon>
    </lineage>
</organism>
<name>A0ABU5T1S7_9MICC</name>
<feature type="transmembrane region" description="Helical" evidence="6">
    <location>
        <begin position="124"/>
        <end position="149"/>
    </location>
</feature>
<evidence type="ECO:0000259" key="7">
    <source>
        <dbReference type="Pfam" id="PF06271"/>
    </source>
</evidence>
<dbReference type="InterPro" id="IPR010432">
    <property type="entry name" value="RDD"/>
</dbReference>
<feature type="compositionally biased region" description="Basic and acidic residues" evidence="5">
    <location>
        <begin position="174"/>
        <end position="190"/>
    </location>
</feature>
<evidence type="ECO:0000256" key="4">
    <source>
        <dbReference type="ARBA" id="ARBA00023136"/>
    </source>
</evidence>
<dbReference type="Proteomes" id="UP001304769">
    <property type="component" value="Unassembled WGS sequence"/>
</dbReference>
<dbReference type="RefSeq" id="WP_323277353.1">
    <property type="nucleotide sequence ID" value="NZ_JAYGGQ010000001.1"/>
</dbReference>
<reference evidence="8 9" key="1">
    <citation type="submission" date="2023-12" db="EMBL/GenBank/DDBJ databases">
        <title>Sinomonas terricola sp. nov, isolated from litchi orchard soil in Guangdong, PR China.</title>
        <authorList>
            <person name="Jiaxin W."/>
            <person name="Yang Z."/>
            <person name="Honghui Z."/>
        </authorList>
    </citation>
    <scope>NUCLEOTIDE SEQUENCE [LARGE SCALE GENOMIC DNA]</scope>
    <source>
        <strain evidence="8 9">JGH33</strain>
    </source>
</reference>
<comment type="subcellular location">
    <subcellularLocation>
        <location evidence="1">Membrane</location>
        <topology evidence="1">Multi-pass membrane protein</topology>
    </subcellularLocation>
</comment>
<evidence type="ECO:0000256" key="1">
    <source>
        <dbReference type="ARBA" id="ARBA00004141"/>
    </source>
</evidence>
<keyword evidence="3 6" id="KW-1133">Transmembrane helix</keyword>
<feature type="region of interest" description="Disordered" evidence="5">
    <location>
        <begin position="169"/>
        <end position="190"/>
    </location>
</feature>
<evidence type="ECO:0000313" key="9">
    <source>
        <dbReference type="Proteomes" id="UP001304769"/>
    </source>
</evidence>
<gene>
    <name evidence="8" type="ORF">SPF06_02590</name>
</gene>
<evidence type="ECO:0000313" key="8">
    <source>
        <dbReference type="EMBL" id="MEA5453600.1"/>
    </source>
</evidence>
<evidence type="ECO:0000256" key="2">
    <source>
        <dbReference type="ARBA" id="ARBA00022692"/>
    </source>
</evidence>
<keyword evidence="9" id="KW-1185">Reference proteome</keyword>
<feature type="domain" description="RDD" evidence="7">
    <location>
        <begin position="30"/>
        <end position="139"/>
    </location>
</feature>
<evidence type="ECO:0000256" key="6">
    <source>
        <dbReference type="SAM" id="Phobius"/>
    </source>
</evidence>
<feature type="transmembrane region" description="Helical" evidence="6">
    <location>
        <begin position="36"/>
        <end position="58"/>
    </location>
</feature>
<keyword evidence="4 6" id="KW-0472">Membrane</keyword>
<keyword evidence="2 6" id="KW-0812">Transmembrane</keyword>
<dbReference type="Pfam" id="PF06271">
    <property type="entry name" value="RDD"/>
    <property type="match status" value="1"/>
</dbReference>
<sequence>MTAAEARLVDGQTGKPIRTVASTGELFAVAPAGRVFWARVLDAVVVLVVAGVLISVVASALARTAASGSAIFGVCAVAWFAVVFGYGVIAGTAGSLGDRAAGIRAIRLDDGTGPGPWRGGWRAVLWSFAPLFVVFTVTAVFSGGPVDVWTARYAARDLRAGIERGTAPVPDPRVALREARERERERRRQA</sequence>
<proteinExistence type="predicted"/>
<comment type="caution">
    <text evidence="8">The sequence shown here is derived from an EMBL/GenBank/DDBJ whole genome shotgun (WGS) entry which is preliminary data.</text>
</comment>
<dbReference type="EMBL" id="JAYGGQ010000001">
    <property type="protein sequence ID" value="MEA5453600.1"/>
    <property type="molecule type" value="Genomic_DNA"/>
</dbReference>
<feature type="transmembrane region" description="Helical" evidence="6">
    <location>
        <begin position="70"/>
        <end position="89"/>
    </location>
</feature>
<protein>
    <submittedName>
        <fullName evidence="8">RDD family protein</fullName>
    </submittedName>
</protein>
<evidence type="ECO:0000256" key="5">
    <source>
        <dbReference type="SAM" id="MobiDB-lite"/>
    </source>
</evidence>
<evidence type="ECO:0000256" key="3">
    <source>
        <dbReference type="ARBA" id="ARBA00022989"/>
    </source>
</evidence>